<dbReference type="EMBL" id="BK015685">
    <property type="protein sequence ID" value="DAE19749.1"/>
    <property type="molecule type" value="Genomic_DNA"/>
</dbReference>
<sequence length="222" mass="25092">MRTYAVVGKYPVYDEDGKITHTDISLNATSGGFDSFTQRVAGDHRNKPDAEAIELAKEAYFKSEYAEKALSESVQEIDNLKIQAKERDQKVKEQKEQIETINKLVENNAKLTQVSILNAVMSENIAYGTIYKQYMNLLPIAKEGDTFGRDELFVVEDPNHVELDGEGTRVLIQANGPFTYKGETLEKLQPLYQNGKIGIWKWTEPKEKNTPNNSSDLETQPV</sequence>
<reference evidence="2" key="1">
    <citation type="journal article" date="2021" name="Proc. Natl. Acad. Sci. U.S.A.">
        <title>A Catalog of Tens of Thousands of Viruses from Human Metagenomes Reveals Hidden Associations with Chronic Diseases.</title>
        <authorList>
            <person name="Tisza M.J."/>
            <person name="Buck C.B."/>
        </authorList>
    </citation>
    <scope>NUCLEOTIDE SEQUENCE</scope>
    <source>
        <strain evidence="2">Ct58g5</strain>
    </source>
</reference>
<feature type="region of interest" description="Disordered" evidence="1">
    <location>
        <begin position="203"/>
        <end position="222"/>
    </location>
</feature>
<proteinExistence type="predicted"/>
<name>A0A8S5QLV6_9CAUD</name>
<protein>
    <recommendedName>
        <fullName evidence="3">Phage protein</fullName>
    </recommendedName>
</protein>
<evidence type="ECO:0000256" key="1">
    <source>
        <dbReference type="SAM" id="MobiDB-lite"/>
    </source>
</evidence>
<dbReference type="Pfam" id="PF07104">
    <property type="entry name" value="DUF1366"/>
    <property type="match status" value="1"/>
</dbReference>
<dbReference type="InterPro" id="IPR009796">
    <property type="entry name" value="DUF1366"/>
</dbReference>
<evidence type="ECO:0000313" key="2">
    <source>
        <dbReference type="EMBL" id="DAE19749.1"/>
    </source>
</evidence>
<evidence type="ECO:0008006" key="3">
    <source>
        <dbReference type="Google" id="ProtNLM"/>
    </source>
</evidence>
<accession>A0A8S5QLV6</accession>
<organism evidence="2">
    <name type="scientific">Siphoviridae sp. ct58g5</name>
    <dbReference type="NCBI Taxonomy" id="2826292"/>
    <lineage>
        <taxon>Viruses</taxon>
        <taxon>Duplodnaviria</taxon>
        <taxon>Heunggongvirae</taxon>
        <taxon>Uroviricota</taxon>
        <taxon>Caudoviricetes</taxon>
    </lineage>
</organism>
<feature type="compositionally biased region" description="Polar residues" evidence="1">
    <location>
        <begin position="210"/>
        <end position="222"/>
    </location>
</feature>